<dbReference type="PROSITE" id="PS50011">
    <property type="entry name" value="PROTEIN_KINASE_DOM"/>
    <property type="match status" value="1"/>
</dbReference>
<sequence length="348" mass="39708">MAPVLSARAEKVARILKTRFDHDGRYFLDAYVGSGIQADVFRIKKHGSDIPGPDRVAVKVPAMPELRTAKSEMIPEKEALRLFSGAMHVVQILDMRENVVGADPLSRDIKDAPMMPVSGWMYLEWLDNGTLHSFLQKARDVERPVPNRLLWRIFMCYIRMITAMAWSKVHVSGTHQLEEIQSNIPDMIHFNSDMHSQNMVFGDFDPNSPHLEHRLSPMLKMIDLGYIARKKTANEAIWKHNVGELIWQVGNEMKTIVLAGARISLEDKNLDSDLIKIVRWCEDPSSSKRPSLQDLHEWVGRAITGRDADWYKKEMPDPWANSLEEDDAVRQYVVELIVNASTEEAKGP</sequence>
<dbReference type="RefSeq" id="XP_007838909.1">
    <property type="nucleotide sequence ID" value="XM_007840718.1"/>
</dbReference>
<protein>
    <recommendedName>
        <fullName evidence="1">Protein kinase domain-containing protein</fullName>
    </recommendedName>
</protein>
<dbReference type="AlphaFoldDB" id="W3WSC2"/>
<feature type="domain" description="Protein kinase" evidence="1">
    <location>
        <begin position="26"/>
        <end position="348"/>
    </location>
</feature>
<accession>W3WSC2</accession>
<dbReference type="Proteomes" id="UP000030651">
    <property type="component" value="Unassembled WGS sequence"/>
</dbReference>
<reference evidence="3" key="1">
    <citation type="journal article" date="2015" name="BMC Genomics">
        <title>Genomic and transcriptomic analysis of the endophytic fungus Pestalotiopsis fici reveals its lifestyle and high potential for synthesis of natural products.</title>
        <authorList>
            <person name="Wang X."/>
            <person name="Zhang X."/>
            <person name="Liu L."/>
            <person name="Xiang M."/>
            <person name="Wang W."/>
            <person name="Sun X."/>
            <person name="Che Y."/>
            <person name="Guo L."/>
            <person name="Liu G."/>
            <person name="Guo L."/>
            <person name="Wang C."/>
            <person name="Yin W.B."/>
            <person name="Stadler M."/>
            <person name="Zhang X."/>
            <person name="Liu X."/>
        </authorList>
    </citation>
    <scope>NUCLEOTIDE SEQUENCE [LARGE SCALE GENOMIC DNA]</scope>
    <source>
        <strain evidence="3">W106-1 / CGMCC3.15140</strain>
    </source>
</reference>
<proteinExistence type="predicted"/>
<organism evidence="2 3">
    <name type="scientific">Pestalotiopsis fici (strain W106-1 / CGMCC3.15140)</name>
    <dbReference type="NCBI Taxonomy" id="1229662"/>
    <lineage>
        <taxon>Eukaryota</taxon>
        <taxon>Fungi</taxon>
        <taxon>Dikarya</taxon>
        <taxon>Ascomycota</taxon>
        <taxon>Pezizomycotina</taxon>
        <taxon>Sordariomycetes</taxon>
        <taxon>Xylariomycetidae</taxon>
        <taxon>Amphisphaeriales</taxon>
        <taxon>Sporocadaceae</taxon>
        <taxon>Pestalotiopsis</taxon>
    </lineage>
</organism>
<dbReference type="InParanoid" id="W3WSC2"/>
<evidence type="ECO:0000313" key="3">
    <source>
        <dbReference type="Proteomes" id="UP000030651"/>
    </source>
</evidence>
<name>W3WSC2_PESFW</name>
<gene>
    <name evidence="2" type="ORF">PFICI_12137</name>
</gene>
<dbReference type="HOGENOM" id="CLU_797175_0_0_1"/>
<keyword evidence="3" id="KW-1185">Reference proteome</keyword>
<evidence type="ECO:0000313" key="2">
    <source>
        <dbReference type="EMBL" id="ETS76750.1"/>
    </source>
</evidence>
<dbReference type="GO" id="GO:0004672">
    <property type="term" value="F:protein kinase activity"/>
    <property type="evidence" value="ECO:0007669"/>
    <property type="project" value="InterPro"/>
</dbReference>
<dbReference type="GO" id="GO:0005524">
    <property type="term" value="F:ATP binding"/>
    <property type="evidence" value="ECO:0007669"/>
    <property type="project" value="InterPro"/>
</dbReference>
<evidence type="ECO:0000259" key="1">
    <source>
        <dbReference type="PROSITE" id="PS50011"/>
    </source>
</evidence>
<dbReference type="KEGG" id="pfy:PFICI_12137"/>
<dbReference type="InterPro" id="IPR000719">
    <property type="entry name" value="Prot_kinase_dom"/>
</dbReference>
<dbReference type="OrthoDB" id="4720990at2759"/>
<dbReference type="InterPro" id="IPR011009">
    <property type="entry name" value="Kinase-like_dom_sf"/>
</dbReference>
<dbReference type="SUPFAM" id="SSF56112">
    <property type="entry name" value="Protein kinase-like (PK-like)"/>
    <property type="match status" value="1"/>
</dbReference>
<dbReference type="GeneID" id="19277150"/>
<dbReference type="EMBL" id="KI912117">
    <property type="protein sequence ID" value="ETS76750.1"/>
    <property type="molecule type" value="Genomic_DNA"/>
</dbReference>